<feature type="compositionally biased region" description="Basic and acidic residues" evidence="1">
    <location>
        <begin position="109"/>
        <end position="122"/>
    </location>
</feature>
<evidence type="ECO:0000313" key="4">
    <source>
        <dbReference type="Proteomes" id="UP000267821"/>
    </source>
</evidence>
<name>A0A3N4LEG3_9PEZI</name>
<reference evidence="3 4" key="1">
    <citation type="journal article" date="2018" name="Nat. Ecol. Evol.">
        <title>Pezizomycetes genomes reveal the molecular basis of ectomycorrhizal truffle lifestyle.</title>
        <authorList>
            <person name="Murat C."/>
            <person name="Payen T."/>
            <person name="Noel B."/>
            <person name="Kuo A."/>
            <person name="Morin E."/>
            <person name="Chen J."/>
            <person name="Kohler A."/>
            <person name="Krizsan K."/>
            <person name="Balestrini R."/>
            <person name="Da Silva C."/>
            <person name="Montanini B."/>
            <person name="Hainaut M."/>
            <person name="Levati E."/>
            <person name="Barry K.W."/>
            <person name="Belfiori B."/>
            <person name="Cichocki N."/>
            <person name="Clum A."/>
            <person name="Dockter R.B."/>
            <person name="Fauchery L."/>
            <person name="Guy J."/>
            <person name="Iotti M."/>
            <person name="Le Tacon F."/>
            <person name="Lindquist E.A."/>
            <person name="Lipzen A."/>
            <person name="Malagnac F."/>
            <person name="Mello A."/>
            <person name="Molinier V."/>
            <person name="Miyauchi S."/>
            <person name="Poulain J."/>
            <person name="Riccioni C."/>
            <person name="Rubini A."/>
            <person name="Sitrit Y."/>
            <person name="Splivallo R."/>
            <person name="Traeger S."/>
            <person name="Wang M."/>
            <person name="Zifcakova L."/>
            <person name="Wipf D."/>
            <person name="Zambonelli A."/>
            <person name="Paolocci F."/>
            <person name="Nowrousian M."/>
            <person name="Ottonello S."/>
            <person name="Baldrian P."/>
            <person name="Spatafora J.W."/>
            <person name="Henrissat B."/>
            <person name="Nagy L.G."/>
            <person name="Aury J.M."/>
            <person name="Wincker P."/>
            <person name="Grigoriev I.V."/>
            <person name="Bonfante P."/>
            <person name="Martin F.M."/>
        </authorList>
    </citation>
    <scope>NUCLEOTIDE SEQUENCE [LARGE SCALE GENOMIC DNA]</scope>
    <source>
        <strain evidence="3 4">ATCC MYA-4762</strain>
    </source>
</reference>
<keyword evidence="2" id="KW-0732">Signal</keyword>
<feature type="compositionally biased region" description="Polar residues" evidence="1">
    <location>
        <begin position="92"/>
        <end position="104"/>
    </location>
</feature>
<evidence type="ECO:0000256" key="1">
    <source>
        <dbReference type="SAM" id="MobiDB-lite"/>
    </source>
</evidence>
<feature type="chain" id="PRO_5018008049" description="Hypervirulence associated protein TUDOR domain-containing protein" evidence="2">
    <location>
        <begin position="28"/>
        <end position="122"/>
    </location>
</feature>
<proteinExistence type="predicted"/>
<evidence type="ECO:0008006" key="5">
    <source>
        <dbReference type="Google" id="ProtNLM"/>
    </source>
</evidence>
<dbReference type="InParanoid" id="A0A3N4LEG3"/>
<dbReference type="AlphaFoldDB" id="A0A3N4LEG3"/>
<keyword evidence="4" id="KW-1185">Reference proteome</keyword>
<evidence type="ECO:0000313" key="3">
    <source>
        <dbReference type="EMBL" id="RPB19071.1"/>
    </source>
</evidence>
<organism evidence="3 4">
    <name type="scientific">Terfezia boudieri ATCC MYA-4762</name>
    <dbReference type="NCBI Taxonomy" id="1051890"/>
    <lineage>
        <taxon>Eukaryota</taxon>
        <taxon>Fungi</taxon>
        <taxon>Dikarya</taxon>
        <taxon>Ascomycota</taxon>
        <taxon>Pezizomycotina</taxon>
        <taxon>Pezizomycetes</taxon>
        <taxon>Pezizales</taxon>
        <taxon>Pezizaceae</taxon>
        <taxon>Terfezia</taxon>
    </lineage>
</organism>
<protein>
    <recommendedName>
        <fullName evidence="5">Hypervirulence associated protein TUDOR domain-containing protein</fullName>
    </recommendedName>
</protein>
<dbReference type="EMBL" id="ML121599">
    <property type="protein sequence ID" value="RPB19071.1"/>
    <property type="molecule type" value="Genomic_DNA"/>
</dbReference>
<sequence length="122" mass="14056">MDKSVIQTVLRILLRLLLLPMETTTLTQPSTRRLVIPILPLHPSVSNQTIHGNEKDLSLHVRHRNKMDNTFIVQKEIRPKTDPNPLRDHRTTPLSHKNVVTIQEGTVMETKESQKITEDERG</sequence>
<accession>A0A3N4LEG3</accession>
<feature type="region of interest" description="Disordered" evidence="1">
    <location>
        <begin position="79"/>
        <end position="122"/>
    </location>
</feature>
<dbReference type="Proteomes" id="UP000267821">
    <property type="component" value="Unassembled WGS sequence"/>
</dbReference>
<evidence type="ECO:0000256" key="2">
    <source>
        <dbReference type="SAM" id="SignalP"/>
    </source>
</evidence>
<feature type="compositionally biased region" description="Basic and acidic residues" evidence="1">
    <location>
        <begin position="79"/>
        <end position="91"/>
    </location>
</feature>
<gene>
    <name evidence="3" type="ORF">L211DRAFT_853532</name>
</gene>
<feature type="signal peptide" evidence="2">
    <location>
        <begin position="1"/>
        <end position="27"/>
    </location>
</feature>